<evidence type="ECO:0000256" key="1">
    <source>
        <dbReference type="ARBA" id="ARBA00022729"/>
    </source>
</evidence>
<evidence type="ECO:0000259" key="2">
    <source>
        <dbReference type="Pfam" id="PF13505"/>
    </source>
</evidence>
<keyword evidence="4" id="KW-1185">Reference proteome</keyword>
<dbReference type="InterPro" id="IPR011250">
    <property type="entry name" value="OMP/PagP_B-barrel"/>
</dbReference>
<reference evidence="3 4" key="1">
    <citation type="submission" date="2023-09" db="EMBL/GenBank/DDBJ databases">
        <authorList>
            <person name="Rey-Velasco X."/>
        </authorList>
    </citation>
    <scope>NUCLEOTIDE SEQUENCE [LARGE SCALE GENOMIC DNA]</scope>
    <source>
        <strain evidence="3 4">W409</strain>
    </source>
</reference>
<evidence type="ECO:0000313" key="3">
    <source>
        <dbReference type="EMBL" id="MDT0584343.1"/>
    </source>
</evidence>
<proteinExistence type="predicted"/>
<organism evidence="3 4">
    <name type="scientific">Brumicola blandensis</name>
    <dbReference type="NCBI Taxonomy" id="3075611"/>
    <lineage>
        <taxon>Bacteria</taxon>
        <taxon>Pseudomonadati</taxon>
        <taxon>Pseudomonadota</taxon>
        <taxon>Gammaproteobacteria</taxon>
        <taxon>Alteromonadales</taxon>
        <taxon>Alteromonadaceae</taxon>
        <taxon>Brumicola</taxon>
    </lineage>
</organism>
<feature type="domain" description="Outer membrane protein beta-barrel" evidence="2">
    <location>
        <begin position="58"/>
        <end position="210"/>
    </location>
</feature>
<dbReference type="RefSeq" id="WP_311363114.1">
    <property type="nucleotide sequence ID" value="NZ_JAVRIE010000011.1"/>
</dbReference>
<sequence length="242" mass="26942">HEGGDLSFTIQVKFIFNSVIVQASRPIILIENNMMHCNLASHFYPIRKYMKTTLASLLLITATISSPAVLAAESPDWNFVEGSLEKFDIDDTDELAPFGFGLKGSYLLTDNIFIDGKYRFLTDDVDGSDFDITNFDINIGYRYGITRTTDIYGSIGRRSINVEVNDFEADDDGTVYKVGTRARLSDEIEVDASLAHERFGDFSDNTLSLSGHYYLNEQLALGAGVSTNDDGEQLSVSVRYSF</sequence>
<gene>
    <name evidence="3" type="ORF">RM544_17470</name>
</gene>
<feature type="non-terminal residue" evidence="3">
    <location>
        <position position="1"/>
    </location>
</feature>
<name>A0AAW8R4K6_9ALTE</name>
<protein>
    <submittedName>
        <fullName evidence="3">Porin family protein</fullName>
    </submittedName>
</protein>
<dbReference type="Pfam" id="PF13505">
    <property type="entry name" value="OMP_b-brl"/>
    <property type="match status" value="1"/>
</dbReference>
<dbReference type="Proteomes" id="UP001249020">
    <property type="component" value="Unassembled WGS sequence"/>
</dbReference>
<keyword evidence="1" id="KW-0732">Signal</keyword>
<dbReference type="InterPro" id="IPR027385">
    <property type="entry name" value="Beta-barrel_OMP"/>
</dbReference>
<comment type="caution">
    <text evidence="3">The sequence shown here is derived from an EMBL/GenBank/DDBJ whole genome shotgun (WGS) entry which is preliminary data.</text>
</comment>
<dbReference type="AlphaFoldDB" id="A0AAW8R4K6"/>
<dbReference type="EMBL" id="JAVRIE010000011">
    <property type="protein sequence ID" value="MDT0584343.1"/>
    <property type="molecule type" value="Genomic_DNA"/>
</dbReference>
<accession>A0AAW8R4K6</accession>
<evidence type="ECO:0000313" key="4">
    <source>
        <dbReference type="Proteomes" id="UP001249020"/>
    </source>
</evidence>
<dbReference type="SUPFAM" id="SSF56925">
    <property type="entry name" value="OMPA-like"/>
    <property type="match status" value="1"/>
</dbReference>